<keyword evidence="9" id="KW-1133">Transmembrane helix</keyword>
<evidence type="ECO:0000259" key="11">
    <source>
        <dbReference type="Pfam" id="PF07730"/>
    </source>
</evidence>
<keyword evidence="4" id="KW-0808">Transferase</keyword>
<evidence type="ECO:0000256" key="7">
    <source>
        <dbReference type="ARBA" id="ARBA00022840"/>
    </source>
</evidence>
<evidence type="ECO:0000256" key="9">
    <source>
        <dbReference type="SAM" id="Phobius"/>
    </source>
</evidence>
<evidence type="ECO:0000256" key="2">
    <source>
        <dbReference type="ARBA" id="ARBA00012438"/>
    </source>
</evidence>
<dbReference type="PANTHER" id="PTHR24421:SF10">
    <property type="entry name" value="NITRATE_NITRITE SENSOR PROTEIN NARQ"/>
    <property type="match status" value="1"/>
</dbReference>
<accession>A0ABP5MJ53</accession>
<dbReference type="SUPFAM" id="SSF55874">
    <property type="entry name" value="ATPase domain of HSP90 chaperone/DNA topoisomerase II/histidine kinase"/>
    <property type="match status" value="1"/>
</dbReference>
<evidence type="ECO:0000256" key="8">
    <source>
        <dbReference type="ARBA" id="ARBA00023012"/>
    </source>
</evidence>
<comment type="catalytic activity">
    <reaction evidence="1">
        <text>ATP + protein L-histidine = ADP + protein N-phospho-L-histidine.</text>
        <dbReference type="EC" id="2.7.13.3"/>
    </reaction>
</comment>
<gene>
    <name evidence="12" type="ORF">GCM10009784_06580</name>
</gene>
<keyword evidence="5" id="KW-0547">Nucleotide-binding</keyword>
<keyword evidence="6 12" id="KW-0418">Kinase</keyword>
<dbReference type="EMBL" id="BAAAON010000001">
    <property type="protein sequence ID" value="GAA2173193.1"/>
    <property type="molecule type" value="Genomic_DNA"/>
</dbReference>
<feature type="transmembrane region" description="Helical" evidence="9">
    <location>
        <begin position="109"/>
        <end position="128"/>
    </location>
</feature>
<sequence length="383" mass="41461">MNAPRAEGFWDARRTPALVNILVILIALVSASSDLILILQEQSSLPSAALPTLVWSTLGVCLLAWRSTFSAAVFIPAGFMCIFTENATYAALGFSIIGGFVAATAARRFLVSYASIFGLWCVVVAVALPREMPFLIAYVLLFAIGFTTGLYFRRATSRAEQHLRNLALREQHEQEAICAERQRIARELHDVVAHGLTIVAMHARVLRGSVTEAERRESQDVIGDAARQTLVDLRRMLQVLHGPDWDSASSEADDPAVTLEGQLRNVVGTMRTMGITVTVDVPEQLRLPRSIELALIRITQESTTNILKHAGTSTSVSISITEGEHGVVLVVSNTPPRDARPMTLPGSGIGLVGMKERATLFDGTLFAGPDAGGWTVRASLPHA</sequence>
<keyword evidence="3" id="KW-0597">Phosphoprotein</keyword>
<evidence type="ECO:0000313" key="12">
    <source>
        <dbReference type="EMBL" id="GAA2173193.1"/>
    </source>
</evidence>
<keyword evidence="8" id="KW-0902">Two-component regulatory system</keyword>
<dbReference type="Proteomes" id="UP001500974">
    <property type="component" value="Unassembled WGS sequence"/>
</dbReference>
<proteinExistence type="predicted"/>
<evidence type="ECO:0000259" key="10">
    <source>
        <dbReference type="Pfam" id="PF02518"/>
    </source>
</evidence>
<feature type="domain" description="Histidine kinase/HSP90-like ATPase" evidence="10">
    <location>
        <begin position="292"/>
        <end position="382"/>
    </location>
</feature>
<organism evidence="12 13">
    <name type="scientific">Arthrobacter parietis</name>
    <dbReference type="NCBI Taxonomy" id="271434"/>
    <lineage>
        <taxon>Bacteria</taxon>
        <taxon>Bacillati</taxon>
        <taxon>Actinomycetota</taxon>
        <taxon>Actinomycetes</taxon>
        <taxon>Micrococcales</taxon>
        <taxon>Micrococcaceae</taxon>
        <taxon>Arthrobacter</taxon>
    </lineage>
</organism>
<feature type="domain" description="Signal transduction histidine kinase subgroup 3 dimerisation and phosphoacceptor" evidence="11">
    <location>
        <begin position="180"/>
        <end position="243"/>
    </location>
</feature>
<dbReference type="Gene3D" id="1.20.5.1930">
    <property type="match status" value="1"/>
</dbReference>
<dbReference type="GO" id="GO:0016301">
    <property type="term" value="F:kinase activity"/>
    <property type="evidence" value="ECO:0007669"/>
    <property type="project" value="UniProtKB-KW"/>
</dbReference>
<evidence type="ECO:0000256" key="4">
    <source>
        <dbReference type="ARBA" id="ARBA00022679"/>
    </source>
</evidence>
<evidence type="ECO:0000256" key="5">
    <source>
        <dbReference type="ARBA" id="ARBA00022741"/>
    </source>
</evidence>
<dbReference type="CDD" id="cd16917">
    <property type="entry name" value="HATPase_UhpB-NarQ-NarX-like"/>
    <property type="match status" value="1"/>
</dbReference>
<feature type="transmembrane region" description="Helical" evidence="9">
    <location>
        <begin position="71"/>
        <end position="97"/>
    </location>
</feature>
<dbReference type="EC" id="2.7.13.3" evidence="2"/>
<evidence type="ECO:0000256" key="3">
    <source>
        <dbReference type="ARBA" id="ARBA00022553"/>
    </source>
</evidence>
<reference evidence="13" key="1">
    <citation type="journal article" date="2019" name="Int. J. Syst. Evol. Microbiol.">
        <title>The Global Catalogue of Microorganisms (GCM) 10K type strain sequencing project: providing services to taxonomists for standard genome sequencing and annotation.</title>
        <authorList>
            <consortium name="The Broad Institute Genomics Platform"/>
            <consortium name="The Broad Institute Genome Sequencing Center for Infectious Disease"/>
            <person name="Wu L."/>
            <person name="Ma J."/>
        </authorList>
    </citation>
    <scope>NUCLEOTIDE SEQUENCE [LARGE SCALE GENOMIC DNA]</scope>
    <source>
        <strain evidence="13">JCM 14917</strain>
    </source>
</reference>
<keyword evidence="9" id="KW-0472">Membrane</keyword>
<dbReference type="InterPro" id="IPR050482">
    <property type="entry name" value="Sensor_HK_TwoCompSys"/>
</dbReference>
<name>A0ABP5MJ53_9MICC</name>
<feature type="transmembrane region" description="Helical" evidence="9">
    <location>
        <begin position="134"/>
        <end position="152"/>
    </location>
</feature>
<dbReference type="PANTHER" id="PTHR24421">
    <property type="entry name" value="NITRATE/NITRITE SENSOR PROTEIN NARX-RELATED"/>
    <property type="match status" value="1"/>
</dbReference>
<keyword evidence="9" id="KW-0812">Transmembrane</keyword>
<dbReference type="Gene3D" id="3.30.565.10">
    <property type="entry name" value="Histidine kinase-like ATPase, C-terminal domain"/>
    <property type="match status" value="1"/>
</dbReference>
<evidence type="ECO:0000313" key="13">
    <source>
        <dbReference type="Proteomes" id="UP001500974"/>
    </source>
</evidence>
<protein>
    <recommendedName>
        <fullName evidence="2">histidine kinase</fullName>
        <ecNumber evidence="2">2.7.13.3</ecNumber>
    </recommendedName>
</protein>
<feature type="transmembrane region" description="Helical" evidence="9">
    <location>
        <begin position="45"/>
        <end position="65"/>
    </location>
</feature>
<dbReference type="Pfam" id="PF02518">
    <property type="entry name" value="HATPase_c"/>
    <property type="match status" value="1"/>
</dbReference>
<dbReference type="InterPro" id="IPR036890">
    <property type="entry name" value="HATPase_C_sf"/>
</dbReference>
<keyword evidence="7" id="KW-0067">ATP-binding</keyword>
<feature type="transmembrane region" description="Helical" evidence="9">
    <location>
        <begin position="17"/>
        <end position="38"/>
    </location>
</feature>
<dbReference type="RefSeq" id="WP_346027452.1">
    <property type="nucleotide sequence ID" value="NZ_BAAAON010000001.1"/>
</dbReference>
<dbReference type="InterPro" id="IPR003594">
    <property type="entry name" value="HATPase_dom"/>
</dbReference>
<comment type="caution">
    <text evidence="12">The sequence shown here is derived from an EMBL/GenBank/DDBJ whole genome shotgun (WGS) entry which is preliminary data.</text>
</comment>
<dbReference type="InterPro" id="IPR011712">
    <property type="entry name" value="Sig_transdc_His_kin_sub3_dim/P"/>
</dbReference>
<dbReference type="Pfam" id="PF07730">
    <property type="entry name" value="HisKA_3"/>
    <property type="match status" value="1"/>
</dbReference>
<evidence type="ECO:0000256" key="6">
    <source>
        <dbReference type="ARBA" id="ARBA00022777"/>
    </source>
</evidence>
<evidence type="ECO:0000256" key="1">
    <source>
        <dbReference type="ARBA" id="ARBA00000085"/>
    </source>
</evidence>
<keyword evidence="13" id="KW-1185">Reference proteome</keyword>